<protein>
    <submittedName>
        <fullName evidence="1">Uncharacterized protein conserved in bacteria (DUF2313)</fullName>
    </submittedName>
</protein>
<dbReference type="Proteomes" id="UP000095649">
    <property type="component" value="Unassembled WGS sequence"/>
</dbReference>
<accession>A0A173SEJ1</accession>
<reference evidence="1 2" key="1">
    <citation type="submission" date="2015-09" db="EMBL/GenBank/DDBJ databases">
        <authorList>
            <consortium name="Pathogen Informatics"/>
        </authorList>
    </citation>
    <scope>NUCLEOTIDE SEQUENCE [LARGE SCALE GENOMIC DNA]</scope>
    <source>
        <strain evidence="1 2">2789STDY5834970</strain>
    </source>
</reference>
<dbReference type="EMBL" id="CYXN01000005">
    <property type="protein sequence ID" value="CUM88753.1"/>
    <property type="molecule type" value="Genomic_DNA"/>
</dbReference>
<gene>
    <name evidence="1" type="ORF">ERS852582_00980</name>
</gene>
<name>A0A173SEJ1_9FIRM</name>
<dbReference type="AlphaFoldDB" id="A0A173SEJ1"/>
<dbReference type="RefSeq" id="WP_055185583.1">
    <property type="nucleotide sequence ID" value="NZ_CYXN01000005.1"/>
</dbReference>
<evidence type="ECO:0000313" key="1">
    <source>
        <dbReference type="EMBL" id="CUM88753.1"/>
    </source>
</evidence>
<dbReference type="OrthoDB" id="1851194at2"/>
<organism evidence="1 2">
    <name type="scientific">Faecalibacterium prausnitzii</name>
    <dbReference type="NCBI Taxonomy" id="853"/>
    <lineage>
        <taxon>Bacteria</taxon>
        <taxon>Bacillati</taxon>
        <taxon>Bacillota</taxon>
        <taxon>Clostridia</taxon>
        <taxon>Eubacteriales</taxon>
        <taxon>Oscillospiraceae</taxon>
        <taxon>Faecalibacterium</taxon>
    </lineage>
</organism>
<proteinExistence type="predicted"/>
<dbReference type="InterPro" id="IPR018755">
    <property type="entry name" value="Phage_Mu_Gp48"/>
</dbReference>
<evidence type="ECO:0000313" key="2">
    <source>
        <dbReference type="Proteomes" id="UP000095649"/>
    </source>
</evidence>
<dbReference type="Pfam" id="PF10076">
    <property type="entry name" value="Phage_Mu_Gp48"/>
    <property type="match status" value="1"/>
</dbReference>
<sequence length="289" mass="31867">MIRNVDLVSYLPPIMAEFQEYRATLEAENPEFVLVWNATDQVLQNEFIATADEYGISRFEQILNILPSKEDTLESRRSRVQTRWFNTIPYTLKALLGKLIALCGENNFTVVKDYDHYKISIFTDLELFGQAEELDFTLDTMIPCNMIVVSRNNIPCNASGFALICGGVCFVQNFFITNDFQENHSITGDTKVGGGTVDAAFQFITNDSEENHVVNGGAGFGGAPISTEHLFITNDSTEHPTVDGAAIHGGGLVSSVSVTITNDFNEKFNVNGDALNGAGVVFTEFNEMN</sequence>